<dbReference type="KEGG" id="svi:Svir_31880"/>
<sequence length="44" mass="5096">MGLLLATLRLIRWLWSTHWVVNPLDEDLGISLAHTLSDRDPRDV</sequence>
<keyword evidence="2" id="KW-1185">Reference proteome</keyword>
<evidence type="ECO:0000313" key="1">
    <source>
        <dbReference type="EMBL" id="ACU98161.1"/>
    </source>
</evidence>
<dbReference type="Proteomes" id="UP000000841">
    <property type="component" value="Chromosome"/>
</dbReference>
<proteinExistence type="predicted"/>
<accession>C7MYS2</accession>
<name>C7MYS2_SACVD</name>
<dbReference type="EMBL" id="CP001683">
    <property type="protein sequence ID" value="ACU98161.1"/>
    <property type="molecule type" value="Genomic_DNA"/>
</dbReference>
<protein>
    <submittedName>
        <fullName evidence="1">Uncharacterized protein</fullName>
    </submittedName>
</protein>
<dbReference type="HOGENOM" id="CLU_3221679_0_0_11"/>
<gene>
    <name evidence="1" type="ordered locus">Svir_31880</name>
</gene>
<dbReference type="AlphaFoldDB" id="C7MYS2"/>
<organism evidence="1 2">
    <name type="scientific">Saccharomonospora viridis (strain ATCC 15386 / DSM 43017 / JCM 3036 / CCUG 5913 / NBRC 12207 / NCIMB 9602 / P101)</name>
    <name type="common">Thermoactinomyces viridis</name>
    <dbReference type="NCBI Taxonomy" id="471857"/>
    <lineage>
        <taxon>Bacteria</taxon>
        <taxon>Bacillati</taxon>
        <taxon>Actinomycetota</taxon>
        <taxon>Actinomycetes</taxon>
        <taxon>Pseudonocardiales</taxon>
        <taxon>Pseudonocardiaceae</taxon>
        <taxon>Saccharomonospora</taxon>
    </lineage>
</organism>
<evidence type="ECO:0000313" key="2">
    <source>
        <dbReference type="Proteomes" id="UP000000841"/>
    </source>
</evidence>
<reference evidence="1 2" key="1">
    <citation type="journal article" date="2009" name="Stand. Genomic Sci.">
        <title>Complete genome sequence of Saccharomonospora viridis type strain (P101).</title>
        <authorList>
            <person name="Pati A."/>
            <person name="Sikorski J."/>
            <person name="Nolan M."/>
            <person name="Lapidus A."/>
            <person name="Copeland A."/>
            <person name="Glavina Del Rio T."/>
            <person name="Lucas S."/>
            <person name="Chen F."/>
            <person name="Tice H."/>
            <person name="Pitluck S."/>
            <person name="Cheng J.F."/>
            <person name="Chertkov O."/>
            <person name="Brettin T."/>
            <person name="Han C."/>
            <person name="Detter J.C."/>
            <person name="Kuske C."/>
            <person name="Bruce D."/>
            <person name="Goodwin L."/>
            <person name="Chain P."/>
            <person name="D'haeseleer P."/>
            <person name="Chen A."/>
            <person name="Palaniappan K."/>
            <person name="Ivanova N."/>
            <person name="Mavromatis K."/>
            <person name="Mikhailova N."/>
            <person name="Rohde M."/>
            <person name="Tindall B.J."/>
            <person name="Goker M."/>
            <person name="Bristow J."/>
            <person name="Eisen J.A."/>
            <person name="Markowitz V."/>
            <person name="Hugenholtz P."/>
            <person name="Kyrpides N.C."/>
            <person name="Klenk H.P."/>
        </authorList>
    </citation>
    <scope>NUCLEOTIDE SEQUENCE [LARGE SCALE GENOMIC DNA]</scope>
    <source>
        <strain evidence="2">ATCC 15386 / DSM 43017 / JCM 3036 / NBRC 12207 / P101</strain>
    </source>
</reference>